<name>A0A4V2F4J5_9ACTN</name>
<evidence type="ECO:0000313" key="2">
    <source>
        <dbReference type="EMBL" id="RZS89539.1"/>
    </source>
</evidence>
<feature type="region of interest" description="Disordered" evidence="1">
    <location>
        <begin position="1"/>
        <end position="58"/>
    </location>
</feature>
<protein>
    <recommendedName>
        <fullName evidence="4">Peptidase MA superfamily protein</fullName>
    </recommendedName>
</protein>
<evidence type="ECO:0000313" key="3">
    <source>
        <dbReference type="Proteomes" id="UP000293638"/>
    </source>
</evidence>
<evidence type="ECO:0008006" key="4">
    <source>
        <dbReference type="Google" id="ProtNLM"/>
    </source>
</evidence>
<sequence>MLAGCDGGGGGRTEGRSTAQPTSRTTAAGTAPAGPRGRPAPADAPGAAGPTDPAPAADQQRAAVVAALLAVRSAAVLHHDAAGWLSVLDPAADGLVEAERAQWPVVAALPVSHWAYVVESVDVVDASTWRARVRLDYAVRGTDDGPVGRELDVSLVERALGWRVSAERPTDTSTLDPWQLAPARVLGDRTALVVVSTAEGDPAPWLAVADRAAARVASVLGPAHRRPLVLVPERSPTTASLVAVAQGRRVLVSAPEFDGLSPVGRLVVLAHELTHVALAGPSEAPAWLEEGFADWVGYTGSGIGVQAAAAELLAEVQRSGAPRALPADPAFDVSRGGSPEAYESAWTACRVLASRGGTARLVRFVRLAQADGYPAALARVYALRPAQLTALWRAELARLAEG</sequence>
<dbReference type="AlphaFoldDB" id="A0A4V2F4J5"/>
<evidence type="ECO:0000256" key="1">
    <source>
        <dbReference type="SAM" id="MobiDB-lite"/>
    </source>
</evidence>
<organism evidence="2 3">
    <name type="scientific">Motilibacter rhizosphaerae</name>
    <dbReference type="NCBI Taxonomy" id="598652"/>
    <lineage>
        <taxon>Bacteria</taxon>
        <taxon>Bacillati</taxon>
        <taxon>Actinomycetota</taxon>
        <taxon>Actinomycetes</taxon>
        <taxon>Motilibacterales</taxon>
        <taxon>Motilibacteraceae</taxon>
        <taxon>Motilibacter</taxon>
    </lineage>
</organism>
<reference evidence="2 3" key="1">
    <citation type="submission" date="2019-02" db="EMBL/GenBank/DDBJ databases">
        <title>Genomic Encyclopedia of Type Strains, Phase IV (KMG-IV): sequencing the most valuable type-strain genomes for metagenomic binning, comparative biology and taxonomic classification.</title>
        <authorList>
            <person name="Goeker M."/>
        </authorList>
    </citation>
    <scope>NUCLEOTIDE SEQUENCE [LARGE SCALE GENOMIC DNA]</scope>
    <source>
        <strain evidence="2 3">DSM 45622</strain>
    </source>
</reference>
<gene>
    <name evidence="2" type="ORF">EV189_1306</name>
</gene>
<accession>A0A4V2F4J5</accession>
<comment type="caution">
    <text evidence="2">The sequence shown here is derived from an EMBL/GenBank/DDBJ whole genome shotgun (WGS) entry which is preliminary data.</text>
</comment>
<dbReference type="RefSeq" id="WP_130492137.1">
    <property type="nucleotide sequence ID" value="NZ_SGXD01000002.1"/>
</dbReference>
<proteinExistence type="predicted"/>
<feature type="compositionally biased region" description="Low complexity" evidence="1">
    <location>
        <begin position="21"/>
        <end position="58"/>
    </location>
</feature>
<dbReference type="OrthoDB" id="5242307at2"/>
<dbReference type="Proteomes" id="UP000293638">
    <property type="component" value="Unassembled WGS sequence"/>
</dbReference>
<dbReference type="EMBL" id="SGXD01000002">
    <property type="protein sequence ID" value="RZS89539.1"/>
    <property type="molecule type" value="Genomic_DNA"/>
</dbReference>
<keyword evidence="3" id="KW-1185">Reference proteome</keyword>
<feature type="compositionally biased region" description="Gly residues" evidence="1">
    <location>
        <begin position="1"/>
        <end position="12"/>
    </location>
</feature>